<dbReference type="SUPFAM" id="SSF103652">
    <property type="entry name" value="G protein-binding domain"/>
    <property type="match status" value="2"/>
</dbReference>
<evidence type="ECO:0000256" key="5">
    <source>
        <dbReference type="ARBA" id="ARBA00022490"/>
    </source>
</evidence>
<evidence type="ECO:0000256" key="9">
    <source>
        <dbReference type="ARBA" id="ARBA00022927"/>
    </source>
</evidence>
<dbReference type="Pfam" id="PF09311">
    <property type="entry name" value="Rab5-bind"/>
    <property type="match status" value="1"/>
</dbReference>
<feature type="domain" description="Rabaptin coiled-coil" evidence="13">
    <location>
        <begin position="1"/>
        <end position="99"/>
    </location>
</feature>
<accession>A0A2I0TFV9</accession>
<evidence type="ECO:0000256" key="11">
    <source>
        <dbReference type="SAM" id="Coils"/>
    </source>
</evidence>
<dbReference type="Gene3D" id="1.20.5.730">
    <property type="entry name" value="Single helix bin"/>
    <property type="match status" value="1"/>
</dbReference>
<gene>
    <name evidence="15" type="ORF">llap_17003</name>
</gene>
<feature type="compositionally biased region" description="Polar residues" evidence="12">
    <location>
        <begin position="9"/>
        <end position="23"/>
    </location>
</feature>
<keyword evidence="4" id="KW-0813">Transport</keyword>
<feature type="domain" description="Rabaptin GTPase-Rab5 binding" evidence="14">
    <location>
        <begin position="122"/>
        <end position="326"/>
    </location>
</feature>
<keyword evidence="5" id="KW-0963">Cytoplasm</keyword>
<evidence type="ECO:0000256" key="6">
    <source>
        <dbReference type="ARBA" id="ARBA00022553"/>
    </source>
</evidence>
<dbReference type="PRINTS" id="PR01432">
    <property type="entry name" value="RABAPTIN"/>
</dbReference>
<protein>
    <submittedName>
        <fullName evidence="15">Rab gtpase-binding effector protein 1</fullName>
    </submittedName>
</protein>
<dbReference type="AlphaFoldDB" id="A0A2I0TFV9"/>
<evidence type="ECO:0000256" key="8">
    <source>
        <dbReference type="ARBA" id="ARBA00022753"/>
    </source>
</evidence>
<reference evidence="16" key="1">
    <citation type="submission" date="2017-11" db="EMBL/GenBank/DDBJ databases">
        <authorList>
            <person name="Lima N.C."/>
            <person name="Parody-Merino A.M."/>
            <person name="Battley P.F."/>
            <person name="Fidler A.E."/>
            <person name="Prosdocimi F."/>
        </authorList>
    </citation>
    <scope>NUCLEOTIDE SEQUENCE [LARGE SCALE GENOMIC DNA]</scope>
</reference>
<dbReference type="GO" id="GO:0030139">
    <property type="term" value="C:endocytic vesicle"/>
    <property type="evidence" value="ECO:0007669"/>
    <property type="project" value="TreeGrafter"/>
</dbReference>
<sequence>MFKDGLRRAQSTDSLGTSGSLQSKALGYNNKAKSAGNLDESDFGPLVGADSVSENFDTASLGSLQMPSGFMLTKDQEKAIKAMTPEQEETASLLSSVTQGVESAYVSPSGYRLVSETEWNLLQKEVKKLQVMLRQANDQLEKTTKDKQELEDYMKQSAEDSSNQISLLMAKCQKSENFLSELQQAFSQAKRSVQEQMAVLTQSREQVSEELVRLQKDNESLQGKHSLHVSLQQAEDFILPEAAEELRELILKYREDIISVRTAADHLEEKLKAEILFLKEQIQAEQYLKENIEETLQLEIENCKEEIASISSLKAELERIKVEKEQASLEQLVFEEKNKAQRLQTELDVSEQVQRDFVKLSQTLQLWLGTLSAYKK</sequence>
<evidence type="ECO:0000256" key="3">
    <source>
        <dbReference type="ARBA" id="ARBA00006603"/>
    </source>
</evidence>
<dbReference type="Pfam" id="PF03528">
    <property type="entry name" value="Rabaptin"/>
    <property type="match status" value="1"/>
</dbReference>
<evidence type="ECO:0000259" key="13">
    <source>
        <dbReference type="Pfam" id="PF03528"/>
    </source>
</evidence>
<evidence type="ECO:0000256" key="2">
    <source>
        <dbReference type="ARBA" id="ARBA00004496"/>
    </source>
</evidence>
<dbReference type="EMBL" id="KZ510965">
    <property type="protein sequence ID" value="PKU32694.1"/>
    <property type="molecule type" value="Genomic_DNA"/>
</dbReference>
<dbReference type="GO" id="GO:0005769">
    <property type="term" value="C:early endosome"/>
    <property type="evidence" value="ECO:0007669"/>
    <property type="project" value="UniProtKB-SubCell"/>
</dbReference>
<dbReference type="GO" id="GO:0015031">
    <property type="term" value="P:protein transport"/>
    <property type="evidence" value="ECO:0007669"/>
    <property type="project" value="UniProtKB-KW"/>
</dbReference>
<feature type="coiled-coil region" evidence="11">
    <location>
        <begin position="190"/>
        <end position="224"/>
    </location>
</feature>
<dbReference type="Proteomes" id="UP000233556">
    <property type="component" value="Unassembled WGS sequence"/>
</dbReference>
<dbReference type="InterPro" id="IPR003914">
    <property type="entry name" value="Rabaptin"/>
</dbReference>
<keyword evidence="16" id="KW-1185">Reference proteome</keyword>
<keyword evidence="6" id="KW-0597">Phosphoprotein</keyword>
<dbReference type="InterPro" id="IPR018514">
    <property type="entry name" value="Rabaptin_CC"/>
</dbReference>
<dbReference type="GO" id="GO:0006897">
    <property type="term" value="P:endocytosis"/>
    <property type="evidence" value="ECO:0007669"/>
    <property type="project" value="UniProtKB-KW"/>
</dbReference>
<feature type="region of interest" description="Disordered" evidence="12">
    <location>
        <begin position="1"/>
        <end position="23"/>
    </location>
</feature>
<dbReference type="GO" id="GO:0008083">
    <property type="term" value="F:growth factor activity"/>
    <property type="evidence" value="ECO:0007669"/>
    <property type="project" value="InterPro"/>
</dbReference>
<keyword evidence="7" id="KW-0254">Endocytosis</keyword>
<feature type="coiled-coil region" evidence="11">
    <location>
        <begin position="119"/>
        <end position="160"/>
    </location>
</feature>
<evidence type="ECO:0000256" key="4">
    <source>
        <dbReference type="ARBA" id="ARBA00022448"/>
    </source>
</evidence>
<dbReference type="Gene3D" id="1.20.5.340">
    <property type="match status" value="1"/>
</dbReference>
<dbReference type="FunFam" id="1.20.5.340:FF:000022">
    <property type="entry name" value="Rabaptin, RAB GTPase-binding effector protein 1"/>
    <property type="match status" value="1"/>
</dbReference>
<keyword evidence="10 11" id="KW-0175">Coiled coil</keyword>
<evidence type="ECO:0000313" key="16">
    <source>
        <dbReference type="Proteomes" id="UP000233556"/>
    </source>
</evidence>
<evidence type="ECO:0000256" key="1">
    <source>
        <dbReference type="ARBA" id="ARBA00004412"/>
    </source>
</evidence>
<evidence type="ECO:0000256" key="10">
    <source>
        <dbReference type="ARBA" id="ARBA00023054"/>
    </source>
</evidence>
<dbReference type="InterPro" id="IPR015390">
    <property type="entry name" value="Rabaptin_Rab5-bd_dom"/>
</dbReference>
<evidence type="ECO:0000259" key="14">
    <source>
        <dbReference type="Pfam" id="PF09311"/>
    </source>
</evidence>
<reference evidence="16" key="2">
    <citation type="submission" date="2017-12" db="EMBL/GenBank/DDBJ databases">
        <title>Genome sequence of the Bar-tailed Godwit (Limosa lapponica baueri).</title>
        <authorList>
            <person name="Lima N.C.B."/>
            <person name="Parody-Merino A.M."/>
            <person name="Battley P.F."/>
            <person name="Fidler A.E."/>
            <person name="Prosdocimi F."/>
        </authorList>
    </citation>
    <scope>NUCLEOTIDE SEQUENCE [LARGE SCALE GENOMIC DNA]</scope>
</reference>
<dbReference type="GO" id="GO:0005096">
    <property type="term" value="F:GTPase activator activity"/>
    <property type="evidence" value="ECO:0007669"/>
    <property type="project" value="InterPro"/>
</dbReference>
<dbReference type="OrthoDB" id="79940at2759"/>
<comment type="subcellular location">
    <subcellularLocation>
        <location evidence="2">Cytoplasm</location>
    </subcellularLocation>
    <subcellularLocation>
        <location evidence="1">Early endosome</location>
    </subcellularLocation>
</comment>
<dbReference type="GO" id="GO:0006893">
    <property type="term" value="P:Golgi to plasma membrane transport"/>
    <property type="evidence" value="ECO:0007669"/>
    <property type="project" value="TreeGrafter"/>
</dbReference>
<feature type="coiled-coil region" evidence="11">
    <location>
        <begin position="300"/>
        <end position="346"/>
    </location>
</feature>
<name>A0A2I0TFV9_LIMLA</name>
<evidence type="ECO:0000256" key="7">
    <source>
        <dbReference type="ARBA" id="ARBA00022583"/>
    </source>
</evidence>
<dbReference type="PANTHER" id="PTHR31179">
    <property type="entry name" value="RAB GTPASE-BINDING EFFECTOR PROTEIN"/>
    <property type="match status" value="1"/>
</dbReference>
<keyword evidence="8" id="KW-0967">Endosome</keyword>
<keyword evidence="9" id="KW-0653">Protein transport</keyword>
<dbReference type="PANTHER" id="PTHR31179:SF5">
    <property type="entry name" value="RAB GTPASE-BINDING EFFECTOR PROTEIN 1"/>
    <property type="match status" value="1"/>
</dbReference>
<organism evidence="15 16">
    <name type="scientific">Limosa lapponica baueri</name>
    <dbReference type="NCBI Taxonomy" id="1758121"/>
    <lineage>
        <taxon>Eukaryota</taxon>
        <taxon>Metazoa</taxon>
        <taxon>Chordata</taxon>
        <taxon>Craniata</taxon>
        <taxon>Vertebrata</taxon>
        <taxon>Euteleostomi</taxon>
        <taxon>Archelosauria</taxon>
        <taxon>Archosauria</taxon>
        <taxon>Dinosauria</taxon>
        <taxon>Saurischia</taxon>
        <taxon>Theropoda</taxon>
        <taxon>Coelurosauria</taxon>
        <taxon>Aves</taxon>
        <taxon>Neognathae</taxon>
        <taxon>Neoaves</taxon>
        <taxon>Charadriiformes</taxon>
        <taxon>Scolopacidae</taxon>
        <taxon>Limosa</taxon>
    </lineage>
</organism>
<comment type="similarity">
    <text evidence="3">Belongs to the rabaptin family.</text>
</comment>
<evidence type="ECO:0000313" key="15">
    <source>
        <dbReference type="EMBL" id="PKU32694.1"/>
    </source>
</evidence>
<proteinExistence type="inferred from homology"/>
<evidence type="ECO:0000256" key="12">
    <source>
        <dbReference type="SAM" id="MobiDB-lite"/>
    </source>
</evidence>